<dbReference type="InterPro" id="IPR036873">
    <property type="entry name" value="Rhodanese-like_dom_sf"/>
</dbReference>
<organism evidence="2 3">
    <name type="scientific">Elysia marginata</name>
    <dbReference type="NCBI Taxonomy" id="1093978"/>
    <lineage>
        <taxon>Eukaryota</taxon>
        <taxon>Metazoa</taxon>
        <taxon>Spiralia</taxon>
        <taxon>Lophotrochozoa</taxon>
        <taxon>Mollusca</taxon>
        <taxon>Gastropoda</taxon>
        <taxon>Heterobranchia</taxon>
        <taxon>Euthyneura</taxon>
        <taxon>Panpulmonata</taxon>
        <taxon>Sacoglossa</taxon>
        <taxon>Placobranchoidea</taxon>
        <taxon>Plakobranchidae</taxon>
        <taxon>Elysia</taxon>
    </lineage>
</organism>
<dbReference type="CDD" id="cd00158">
    <property type="entry name" value="RHOD"/>
    <property type="match status" value="1"/>
</dbReference>
<evidence type="ECO:0000259" key="1">
    <source>
        <dbReference type="PROSITE" id="PS50206"/>
    </source>
</evidence>
<dbReference type="SUPFAM" id="SSF52821">
    <property type="entry name" value="Rhodanese/Cell cycle control phosphatase"/>
    <property type="match status" value="1"/>
</dbReference>
<comment type="caution">
    <text evidence="2">The sequence shown here is derived from an EMBL/GenBank/DDBJ whole genome shotgun (WGS) entry which is preliminary data.</text>
</comment>
<dbReference type="InterPro" id="IPR001763">
    <property type="entry name" value="Rhodanese-like_dom"/>
</dbReference>
<dbReference type="Proteomes" id="UP000762676">
    <property type="component" value="Unassembled WGS sequence"/>
</dbReference>
<name>A0AAV4JDX1_9GAST</name>
<proteinExistence type="predicted"/>
<dbReference type="AlphaFoldDB" id="A0AAV4JDX1"/>
<dbReference type="Pfam" id="PF00581">
    <property type="entry name" value="Rhodanese"/>
    <property type="match status" value="1"/>
</dbReference>
<protein>
    <submittedName>
        <fullName evidence="2">Rhodanese domain protein</fullName>
    </submittedName>
</protein>
<evidence type="ECO:0000313" key="3">
    <source>
        <dbReference type="Proteomes" id="UP000762676"/>
    </source>
</evidence>
<dbReference type="EMBL" id="BMAT01006842">
    <property type="protein sequence ID" value="GFS20884.1"/>
    <property type="molecule type" value="Genomic_DNA"/>
</dbReference>
<evidence type="ECO:0000313" key="2">
    <source>
        <dbReference type="EMBL" id="GFS20884.1"/>
    </source>
</evidence>
<sequence length="181" mass="20794">MANTSSADPDDHEKSKPGFFMKSTIASLKLKFPSVKNISTAQLWSWLQHPQERSVYLLDARPVEEYNVSHLENSHRIDYEDVDLDALVKTLEENFQGKKNPTVVCYCSLGYRSSLVAKNLQQFYEASGKNPTPEIYNLSGSLFQWANEERPMVDSNGQKTHLAHPYTPFWGKLLDEKHRMK</sequence>
<dbReference type="SMART" id="SM00450">
    <property type="entry name" value="RHOD"/>
    <property type="match status" value="1"/>
</dbReference>
<accession>A0AAV4JDX1</accession>
<reference evidence="2 3" key="1">
    <citation type="journal article" date="2021" name="Elife">
        <title>Chloroplast acquisition without the gene transfer in kleptoplastic sea slugs, Plakobranchus ocellatus.</title>
        <authorList>
            <person name="Maeda T."/>
            <person name="Takahashi S."/>
            <person name="Yoshida T."/>
            <person name="Shimamura S."/>
            <person name="Takaki Y."/>
            <person name="Nagai Y."/>
            <person name="Toyoda A."/>
            <person name="Suzuki Y."/>
            <person name="Arimoto A."/>
            <person name="Ishii H."/>
            <person name="Satoh N."/>
            <person name="Nishiyama T."/>
            <person name="Hasebe M."/>
            <person name="Maruyama T."/>
            <person name="Minagawa J."/>
            <person name="Obokata J."/>
            <person name="Shigenobu S."/>
        </authorList>
    </citation>
    <scope>NUCLEOTIDE SEQUENCE [LARGE SCALE GENOMIC DNA]</scope>
</reference>
<feature type="domain" description="Rhodanese" evidence="1">
    <location>
        <begin position="51"/>
        <end position="154"/>
    </location>
</feature>
<gene>
    <name evidence="2" type="ORF">ElyMa_003324800</name>
</gene>
<keyword evidence="3" id="KW-1185">Reference proteome</keyword>
<dbReference type="PROSITE" id="PS50206">
    <property type="entry name" value="RHODANESE_3"/>
    <property type="match status" value="1"/>
</dbReference>
<dbReference type="Gene3D" id="3.40.250.10">
    <property type="entry name" value="Rhodanese-like domain"/>
    <property type="match status" value="1"/>
</dbReference>